<dbReference type="PANTHER" id="PTHR38459">
    <property type="entry name" value="PROPHAGE BACTOPRENOL-LINKED GLUCOSE TRANSLOCASE HOMOLOG"/>
    <property type="match status" value="1"/>
</dbReference>
<dbReference type="PANTHER" id="PTHR38459:SF5">
    <property type="entry name" value="CELL WALL TEICHOIC ACID GLYCOSYLATION PROTEIN GTCA"/>
    <property type="match status" value="1"/>
</dbReference>
<evidence type="ECO:0000259" key="7">
    <source>
        <dbReference type="Pfam" id="PF04138"/>
    </source>
</evidence>
<evidence type="ECO:0000256" key="1">
    <source>
        <dbReference type="ARBA" id="ARBA00004141"/>
    </source>
</evidence>
<proteinExistence type="inferred from homology"/>
<evidence type="ECO:0000256" key="2">
    <source>
        <dbReference type="ARBA" id="ARBA00009399"/>
    </source>
</evidence>
<protein>
    <submittedName>
        <fullName evidence="8">GtrA family protein</fullName>
    </submittedName>
</protein>
<feature type="transmembrane region" description="Helical" evidence="6">
    <location>
        <begin position="79"/>
        <end position="104"/>
    </location>
</feature>
<comment type="caution">
    <text evidence="8">The sequence shown here is derived from an EMBL/GenBank/DDBJ whole genome shotgun (WGS) entry which is preliminary data.</text>
</comment>
<dbReference type="InterPro" id="IPR051401">
    <property type="entry name" value="GtrA_CellWall_Glycosyl"/>
</dbReference>
<dbReference type="EMBL" id="JBBMEJ010000001">
    <property type="protein sequence ID" value="MEQ2369370.1"/>
    <property type="molecule type" value="Genomic_DNA"/>
</dbReference>
<feature type="domain" description="GtrA/DPMS transmembrane" evidence="7">
    <location>
        <begin position="15"/>
        <end position="132"/>
    </location>
</feature>
<dbReference type="RefSeq" id="WP_178645401.1">
    <property type="nucleotide sequence ID" value="NZ_JBBMEJ010000001.1"/>
</dbReference>
<evidence type="ECO:0000256" key="3">
    <source>
        <dbReference type="ARBA" id="ARBA00022692"/>
    </source>
</evidence>
<sequence length="142" mass="15954">MKKLILKLYGNDVIRYVFWGGCTTLVNLVSFYVMRLVGVPLMTANVISIILAILFAYVVNSKFVFHDKCETLKDHIQPFLKFVSARLVTMVIEVGGVWLLAVAMGLNDMIAKFCTQFIVLALNYIFSKFLIFTTGKKTGGSK</sequence>
<evidence type="ECO:0000313" key="8">
    <source>
        <dbReference type="EMBL" id="MEQ2369370.1"/>
    </source>
</evidence>
<evidence type="ECO:0000256" key="6">
    <source>
        <dbReference type="SAM" id="Phobius"/>
    </source>
</evidence>
<feature type="transmembrane region" description="Helical" evidence="6">
    <location>
        <begin position="39"/>
        <end position="59"/>
    </location>
</feature>
<feature type="transmembrane region" description="Helical" evidence="6">
    <location>
        <begin position="110"/>
        <end position="132"/>
    </location>
</feature>
<evidence type="ECO:0000313" key="9">
    <source>
        <dbReference type="Proteomes" id="UP001473063"/>
    </source>
</evidence>
<keyword evidence="4 6" id="KW-1133">Transmembrane helix</keyword>
<keyword evidence="3 6" id="KW-0812">Transmembrane</keyword>
<organism evidence="8 9">
    <name type="scientific">Blautia aquisgranensis</name>
    <dbReference type="NCBI Taxonomy" id="3133153"/>
    <lineage>
        <taxon>Bacteria</taxon>
        <taxon>Bacillati</taxon>
        <taxon>Bacillota</taxon>
        <taxon>Clostridia</taxon>
        <taxon>Lachnospirales</taxon>
        <taxon>Lachnospiraceae</taxon>
        <taxon>Blautia</taxon>
    </lineage>
</organism>
<dbReference type="InterPro" id="IPR007267">
    <property type="entry name" value="GtrA_DPMS_TM"/>
</dbReference>
<dbReference type="Proteomes" id="UP001473063">
    <property type="component" value="Unassembled WGS sequence"/>
</dbReference>
<name>A0ABV1BC79_9FIRM</name>
<evidence type="ECO:0000256" key="5">
    <source>
        <dbReference type="ARBA" id="ARBA00023136"/>
    </source>
</evidence>
<reference evidence="8 9" key="1">
    <citation type="submission" date="2024-03" db="EMBL/GenBank/DDBJ databases">
        <title>Human intestinal bacterial collection.</title>
        <authorList>
            <person name="Pauvert C."/>
            <person name="Hitch T.C.A."/>
            <person name="Clavel T."/>
        </authorList>
    </citation>
    <scope>NUCLEOTIDE SEQUENCE [LARGE SCALE GENOMIC DNA]</scope>
    <source>
        <strain evidence="8 9">CLA-JM-H16</strain>
    </source>
</reference>
<comment type="similarity">
    <text evidence="2">Belongs to the GtrA family.</text>
</comment>
<feature type="transmembrane region" description="Helical" evidence="6">
    <location>
        <begin position="12"/>
        <end position="33"/>
    </location>
</feature>
<keyword evidence="9" id="KW-1185">Reference proteome</keyword>
<keyword evidence="5 6" id="KW-0472">Membrane</keyword>
<comment type="subcellular location">
    <subcellularLocation>
        <location evidence="1">Membrane</location>
        <topology evidence="1">Multi-pass membrane protein</topology>
    </subcellularLocation>
</comment>
<gene>
    <name evidence="8" type="ORF">WMO28_00150</name>
</gene>
<accession>A0ABV1BC79</accession>
<dbReference type="Pfam" id="PF04138">
    <property type="entry name" value="GtrA_DPMS_TM"/>
    <property type="match status" value="1"/>
</dbReference>
<evidence type="ECO:0000256" key="4">
    <source>
        <dbReference type="ARBA" id="ARBA00022989"/>
    </source>
</evidence>